<feature type="coiled-coil region" evidence="1">
    <location>
        <begin position="570"/>
        <end position="601"/>
    </location>
</feature>
<comment type="caution">
    <text evidence="3">The sequence shown here is derived from an EMBL/GenBank/DDBJ whole genome shotgun (WGS) entry which is preliminary data.</text>
</comment>
<name>A0A3D2X2U0_9FIRM</name>
<protein>
    <submittedName>
        <fullName evidence="3">Uncharacterized protein</fullName>
    </submittedName>
</protein>
<feature type="transmembrane region" description="Helical" evidence="2">
    <location>
        <begin position="489"/>
        <end position="516"/>
    </location>
</feature>
<keyword evidence="1" id="KW-0175">Coiled coil</keyword>
<evidence type="ECO:0000256" key="1">
    <source>
        <dbReference type="SAM" id="Coils"/>
    </source>
</evidence>
<evidence type="ECO:0000313" key="3">
    <source>
        <dbReference type="EMBL" id="HCL01204.1"/>
    </source>
</evidence>
<feature type="coiled-coil region" evidence="1">
    <location>
        <begin position="695"/>
        <end position="722"/>
    </location>
</feature>
<reference evidence="3 4" key="1">
    <citation type="journal article" date="2018" name="Nat. Biotechnol.">
        <title>A standardized bacterial taxonomy based on genome phylogeny substantially revises the tree of life.</title>
        <authorList>
            <person name="Parks D.H."/>
            <person name="Chuvochina M."/>
            <person name="Waite D.W."/>
            <person name="Rinke C."/>
            <person name="Skarshewski A."/>
            <person name="Chaumeil P.A."/>
            <person name="Hugenholtz P."/>
        </authorList>
    </citation>
    <scope>NUCLEOTIDE SEQUENCE [LARGE SCALE GENOMIC DNA]</scope>
    <source>
        <strain evidence="3">UBA11728</strain>
    </source>
</reference>
<dbReference type="AlphaFoldDB" id="A0A3D2X2U0"/>
<proteinExistence type="predicted"/>
<feature type="non-terminal residue" evidence="3">
    <location>
        <position position="1"/>
    </location>
</feature>
<keyword evidence="2" id="KW-0812">Transmembrane</keyword>
<evidence type="ECO:0000256" key="2">
    <source>
        <dbReference type="SAM" id="Phobius"/>
    </source>
</evidence>
<gene>
    <name evidence="3" type="ORF">DHW61_02125</name>
</gene>
<accession>A0A3D2X2U0</accession>
<keyword evidence="2" id="KW-1133">Transmembrane helix</keyword>
<dbReference type="EMBL" id="DPVV01000078">
    <property type="protein sequence ID" value="HCL01204.1"/>
    <property type="molecule type" value="Genomic_DNA"/>
</dbReference>
<dbReference type="Proteomes" id="UP000262969">
    <property type="component" value="Unassembled WGS sequence"/>
</dbReference>
<feature type="transmembrane region" description="Helical" evidence="2">
    <location>
        <begin position="434"/>
        <end position="453"/>
    </location>
</feature>
<evidence type="ECO:0000313" key="4">
    <source>
        <dbReference type="Proteomes" id="UP000262969"/>
    </source>
</evidence>
<sequence>QKSNFIVRGGADFSNINKGLLNTQKKFNTFQSGISKAMKGVGIALSTIAVGKFIKDSTKMAMTVESSMDNINRNMQKSSRTFQIWVNTQSKGLGIARKDAYQYGSTFSNLLGSFLSTSKETAESTQELMKASAIIASKTGRTYDDVANRIRSGMLGSTEAIEDLGVYTNISMIESTNAFKKFANGKSWSQLDFKVQQQIRLAAILEQTYSRYGDTLAETTQTKQARFLASLSNIKLNIGQTFLPIYNVVLPVLTAFANKLEEITSIFSAMSEAFFGKAISIDIGDAETGSDTYTDLGNSIETAGKKAKKAVAPFDELKQVNSNIGSNASSNGSNNKPNNSFTVNATNKNTGFVKSLEKLKEVLTPTTKALGRFGDALKPIGKFVFDNIINFYNYGLKPIGKWVLGNGLPRLLDVGTGLLNSINWSKLTDALKNLYGALSKFVIGVGSGLITFIELMASILKPIIATTADMLAKAINGIAIAIKAIPEDVAIAIGGAIGGIVTAFLGFQLASGVIGIIGNLKDAFKGLLTSISAHPLLWIAGGIAALAGASEALAKAKFDSSQFGQYIKGLNELQEKARGFNKEVDTMLENYDKTKEKVEIEYGAVSILANEYFKLADKTNLTNKEQALLVSYAQELINKIPELSGLIDSQTGAYKGTKDEINSLIQKTKEYYLVQAARENLIEIAKKQYEADKLITEQTQKRNEVEQKLNDKLKEQEEYYKNNTSRSMEKMKADAGYVSRLSSDIYTLTKELGEFDVTIKDTKESQNSLNKEWEYASGFIAKYSSTGEADINKVKSAVESIDLALVKANISTKAKGMISDFNKEFNKDTSSNGAISSWLGKISGAVSKFKLPNIKVGLDVDTSSLNNINARNQIKAAPYATGGFPSTGELFVANENGPEMLGKMGNRNVVANNMQITDGIEQAAYNGFTRALKDSGGLKANLRLDANSKGLFKVVQDESIDYFNRTGSPAFG</sequence>
<keyword evidence="2" id="KW-0472">Membrane</keyword>
<organism evidence="3 4">
    <name type="scientific">Lachnoclostridium phytofermentans</name>
    <dbReference type="NCBI Taxonomy" id="66219"/>
    <lineage>
        <taxon>Bacteria</taxon>
        <taxon>Bacillati</taxon>
        <taxon>Bacillota</taxon>
        <taxon>Clostridia</taxon>
        <taxon>Lachnospirales</taxon>
        <taxon>Lachnospiraceae</taxon>
    </lineage>
</organism>